<dbReference type="Gene3D" id="3.40.1050.10">
    <property type="entry name" value="Carbonic anhydrase"/>
    <property type="match status" value="1"/>
</dbReference>
<evidence type="ECO:0000313" key="12">
    <source>
        <dbReference type="Proteomes" id="UP000672934"/>
    </source>
</evidence>
<dbReference type="SUPFAM" id="SSF53056">
    <property type="entry name" value="beta-carbonic anhydrase, cab"/>
    <property type="match status" value="1"/>
</dbReference>
<dbReference type="SMART" id="SM00947">
    <property type="entry name" value="Pro_CA"/>
    <property type="match status" value="1"/>
</dbReference>
<dbReference type="GO" id="GO:0008270">
    <property type="term" value="F:zinc ion binding"/>
    <property type="evidence" value="ECO:0007669"/>
    <property type="project" value="UniProtKB-UniRule"/>
</dbReference>
<dbReference type="GO" id="GO:0015976">
    <property type="term" value="P:carbon utilization"/>
    <property type="evidence" value="ECO:0007669"/>
    <property type="project" value="InterPro"/>
</dbReference>
<dbReference type="InterPro" id="IPR045066">
    <property type="entry name" value="Beta_CA_cladeB"/>
</dbReference>
<dbReference type="Pfam" id="PF00484">
    <property type="entry name" value="Pro_CA"/>
    <property type="match status" value="1"/>
</dbReference>
<dbReference type="RefSeq" id="WP_211946583.1">
    <property type="nucleotide sequence ID" value="NZ_CAJPUY010000005.1"/>
</dbReference>
<evidence type="ECO:0000256" key="1">
    <source>
        <dbReference type="ARBA" id="ARBA00006217"/>
    </source>
</evidence>
<dbReference type="PROSITE" id="PS00705">
    <property type="entry name" value="PROK_CO2_ANHYDRASE_2"/>
    <property type="match status" value="1"/>
</dbReference>
<proteinExistence type="inferred from homology"/>
<evidence type="ECO:0000256" key="10">
    <source>
        <dbReference type="RuleBase" id="RU003956"/>
    </source>
</evidence>
<comment type="catalytic activity">
    <reaction evidence="8 10">
        <text>hydrogencarbonate + H(+) = CO2 + H2O</text>
        <dbReference type="Rhea" id="RHEA:10748"/>
        <dbReference type="ChEBI" id="CHEBI:15377"/>
        <dbReference type="ChEBI" id="CHEBI:15378"/>
        <dbReference type="ChEBI" id="CHEBI:16526"/>
        <dbReference type="ChEBI" id="CHEBI:17544"/>
        <dbReference type="EC" id="4.2.1.1"/>
    </reaction>
</comment>
<comment type="function">
    <text evidence="10">Reversible hydration of carbon dioxide.</text>
</comment>
<dbReference type="InterPro" id="IPR015892">
    <property type="entry name" value="Carbonic_anhydrase_CS"/>
</dbReference>
<keyword evidence="6 10" id="KW-0456">Lyase</keyword>
<evidence type="ECO:0000256" key="5">
    <source>
        <dbReference type="ARBA" id="ARBA00022833"/>
    </source>
</evidence>
<accession>A0A916IUW0</accession>
<feature type="binding site" evidence="9">
    <location>
        <position position="42"/>
    </location>
    <ligand>
        <name>Zn(2+)</name>
        <dbReference type="ChEBI" id="CHEBI:29105"/>
    </ligand>
</feature>
<keyword evidence="4 9" id="KW-0479">Metal-binding</keyword>
<keyword evidence="12" id="KW-1185">Reference proteome</keyword>
<dbReference type="PANTHER" id="PTHR11002">
    <property type="entry name" value="CARBONIC ANHYDRASE"/>
    <property type="match status" value="1"/>
</dbReference>
<dbReference type="InterPro" id="IPR036874">
    <property type="entry name" value="Carbonic_anhydrase_sf"/>
</dbReference>
<comment type="caution">
    <text evidence="11">The sequence shown here is derived from an EMBL/GenBank/DDBJ whole genome shotgun (WGS) entry which is preliminary data.</text>
</comment>
<evidence type="ECO:0000256" key="2">
    <source>
        <dbReference type="ARBA" id="ARBA00012925"/>
    </source>
</evidence>
<dbReference type="EC" id="4.2.1.1" evidence="2 10"/>
<evidence type="ECO:0000256" key="7">
    <source>
        <dbReference type="ARBA" id="ARBA00031969"/>
    </source>
</evidence>
<comment type="cofactor">
    <cofactor evidence="9">
        <name>Zn(2+)</name>
        <dbReference type="ChEBI" id="CHEBI:29105"/>
    </cofactor>
    <text evidence="9">Binds 1 zinc ion per subunit.</text>
</comment>
<organism evidence="11 12">
    <name type="scientific">Cupriavidus yeoncheonensis</name>
    <dbReference type="NCBI Taxonomy" id="1462994"/>
    <lineage>
        <taxon>Bacteria</taxon>
        <taxon>Pseudomonadati</taxon>
        <taxon>Pseudomonadota</taxon>
        <taxon>Betaproteobacteria</taxon>
        <taxon>Burkholderiales</taxon>
        <taxon>Burkholderiaceae</taxon>
        <taxon>Cupriavidus</taxon>
    </lineage>
</organism>
<dbReference type="CDD" id="cd00884">
    <property type="entry name" value="beta_CA_cladeB"/>
    <property type="match status" value="1"/>
</dbReference>
<dbReference type="EMBL" id="CAJPUY010000005">
    <property type="protein sequence ID" value="CAG2135919.1"/>
    <property type="molecule type" value="Genomic_DNA"/>
</dbReference>
<sequence>MHEIERLLKGFERFQQHYFEDQPELFDTLRDGQRPSTLLIGCSDSRVDPALLLGCDPGELFTVRNIGNLVPPCTGSQEGSLHGVSAAIQFAVEQLRVARIIVMGHAGCGGIRALLAQPADAGHEQAPAGRDFIGPWVRIASPARRHVDETLAGASTAQRQRACEQAAILVSLRNLETFPFVRRGLERGQLTLHGWYFDLEAGALLAYSQRADGFLPLVCPLGRENSSAKN</sequence>
<gene>
    <name evidence="11" type="primary">cynT_1</name>
    <name evidence="11" type="ORF">LMG31506_01584</name>
</gene>
<protein>
    <recommendedName>
        <fullName evidence="3 10">Carbonic anhydrase</fullName>
        <ecNumber evidence="2 10">4.2.1.1</ecNumber>
    </recommendedName>
    <alternativeName>
        <fullName evidence="7 10">Carbonate dehydratase</fullName>
    </alternativeName>
</protein>
<dbReference type="GO" id="GO:0004089">
    <property type="term" value="F:carbonate dehydratase activity"/>
    <property type="evidence" value="ECO:0007669"/>
    <property type="project" value="UniProtKB-UniRule"/>
</dbReference>
<dbReference type="InterPro" id="IPR001765">
    <property type="entry name" value="Carbonic_anhydrase"/>
</dbReference>
<feature type="binding site" evidence="9">
    <location>
        <position position="44"/>
    </location>
    <ligand>
        <name>Zn(2+)</name>
        <dbReference type="ChEBI" id="CHEBI:29105"/>
    </ligand>
</feature>
<evidence type="ECO:0000256" key="6">
    <source>
        <dbReference type="ARBA" id="ARBA00023239"/>
    </source>
</evidence>
<reference evidence="11" key="1">
    <citation type="submission" date="2021-03" db="EMBL/GenBank/DDBJ databases">
        <authorList>
            <person name="Peeters C."/>
        </authorList>
    </citation>
    <scope>NUCLEOTIDE SEQUENCE</scope>
    <source>
        <strain evidence="11">LMG 31506</strain>
    </source>
</reference>
<dbReference type="AlphaFoldDB" id="A0A916IUW0"/>
<evidence type="ECO:0000256" key="4">
    <source>
        <dbReference type="ARBA" id="ARBA00022723"/>
    </source>
</evidence>
<name>A0A916IUW0_9BURK</name>
<evidence type="ECO:0000256" key="3">
    <source>
        <dbReference type="ARBA" id="ARBA00014628"/>
    </source>
</evidence>
<feature type="binding site" evidence="9">
    <location>
        <position position="108"/>
    </location>
    <ligand>
        <name>Zn(2+)</name>
        <dbReference type="ChEBI" id="CHEBI:29105"/>
    </ligand>
</feature>
<evidence type="ECO:0000313" key="11">
    <source>
        <dbReference type="EMBL" id="CAG2135919.1"/>
    </source>
</evidence>
<dbReference type="PROSITE" id="PS00704">
    <property type="entry name" value="PROK_CO2_ANHYDRASE_1"/>
    <property type="match status" value="1"/>
</dbReference>
<evidence type="ECO:0000256" key="9">
    <source>
        <dbReference type="PIRSR" id="PIRSR601765-1"/>
    </source>
</evidence>
<feature type="binding site" evidence="9">
    <location>
        <position position="105"/>
    </location>
    <ligand>
        <name>Zn(2+)</name>
        <dbReference type="ChEBI" id="CHEBI:29105"/>
    </ligand>
</feature>
<comment type="similarity">
    <text evidence="1 10">Belongs to the beta-class carbonic anhydrase family.</text>
</comment>
<dbReference type="FunFam" id="3.40.1050.10:FF:000003">
    <property type="entry name" value="Carbonic anhydrase"/>
    <property type="match status" value="1"/>
</dbReference>
<dbReference type="Proteomes" id="UP000672934">
    <property type="component" value="Unassembled WGS sequence"/>
</dbReference>
<keyword evidence="5 9" id="KW-0862">Zinc</keyword>
<dbReference type="PANTHER" id="PTHR11002:SF76">
    <property type="entry name" value="CARBONIC ANHYDRASE"/>
    <property type="match status" value="1"/>
</dbReference>
<evidence type="ECO:0000256" key="8">
    <source>
        <dbReference type="ARBA" id="ARBA00048348"/>
    </source>
</evidence>